<dbReference type="SUPFAM" id="SSF52540">
    <property type="entry name" value="P-loop containing nucleoside triphosphate hydrolases"/>
    <property type="match status" value="1"/>
</dbReference>
<comment type="similarity">
    <text evidence="1 5">Belongs to the protein sulfotransferase family.</text>
</comment>
<evidence type="ECO:0000313" key="7">
    <source>
        <dbReference type="Proteomes" id="UP001331761"/>
    </source>
</evidence>
<dbReference type="EC" id="2.8.2.20" evidence="2 5"/>
<gene>
    <name evidence="6" type="ORF">GCK32_012980</name>
</gene>
<keyword evidence="3 5" id="KW-0808">Transferase</keyword>
<proteinExistence type="inferred from homology"/>
<dbReference type="Pfam" id="PF13469">
    <property type="entry name" value="Sulfotransfer_3"/>
    <property type="match status" value="1"/>
</dbReference>
<dbReference type="PANTHER" id="PTHR12788">
    <property type="entry name" value="PROTEIN-TYROSINE SULFOTRANSFERASE 2"/>
    <property type="match status" value="1"/>
</dbReference>
<protein>
    <recommendedName>
        <fullName evidence="2 5">Protein-tyrosine sulfotransferase</fullName>
        <ecNumber evidence="2 5">2.8.2.20</ecNumber>
    </recommendedName>
</protein>
<accession>A0AAN8ICF4</accession>
<name>A0AAN8ICF4_TRICO</name>
<dbReference type="AlphaFoldDB" id="A0AAN8ICF4"/>
<evidence type="ECO:0000256" key="4">
    <source>
        <dbReference type="ARBA" id="ARBA00048460"/>
    </source>
</evidence>
<dbReference type="InterPro" id="IPR026634">
    <property type="entry name" value="TPST-like"/>
</dbReference>
<evidence type="ECO:0000256" key="5">
    <source>
        <dbReference type="RuleBase" id="RU365018"/>
    </source>
</evidence>
<dbReference type="Proteomes" id="UP001331761">
    <property type="component" value="Unassembled WGS sequence"/>
</dbReference>
<dbReference type="GO" id="GO:0005794">
    <property type="term" value="C:Golgi apparatus"/>
    <property type="evidence" value="ECO:0007669"/>
    <property type="project" value="UniProtKB-ARBA"/>
</dbReference>
<dbReference type="PANTHER" id="PTHR12788:SF7">
    <property type="entry name" value="PROTEIN-TYROSINE SULFOTRANSFERASE-RELATED"/>
    <property type="match status" value="1"/>
</dbReference>
<dbReference type="InterPro" id="IPR027417">
    <property type="entry name" value="P-loop_NTPase"/>
</dbReference>
<comment type="function">
    <text evidence="5">Catalyzes the O-sulfation of tyrosine residues within acidic motifs of polypeptides, using 3'-phosphoadenylyl sulfate (PAPS) as cosubstrate.</text>
</comment>
<sequence>MPIFEEHRHRRLDDKEAYVLALRAISRQEPSRLTRRILSNDEHLIFVGGVPRSGTTLMRVMLDAHPDIRWYVCHLTNLHGQFY</sequence>
<organism evidence="6 7">
    <name type="scientific">Trichostrongylus colubriformis</name>
    <name type="common">Black scour worm</name>
    <dbReference type="NCBI Taxonomy" id="6319"/>
    <lineage>
        <taxon>Eukaryota</taxon>
        <taxon>Metazoa</taxon>
        <taxon>Ecdysozoa</taxon>
        <taxon>Nematoda</taxon>
        <taxon>Chromadorea</taxon>
        <taxon>Rhabditida</taxon>
        <taxon>Rhabditina</taxon>
        <taxon>Rhabditomorpha</taxon>
        <taxon>Strongyloidea</taxon>
        <taxon>Trichostrongylidae</taxon>
        <taxon>Trichostrongylus</taxon>
    </lineage>
</organism>
<dbReference type="Gene3D" id="3.40.50.300">
    <property type="entry name" value="P-loop containing nucleotide triphosphate hydrolases"/>
    <property type="match status" value="1"/>
</dbReference>
<dbReference type="EMBL" id="WIXE01021840">
    <property type="protein sequence ID" value="KAK5967996.1"/>
    <property type="molecule type" value="Genomic_DNA"/>
</dbReference>
<keyword evidence="7" id="KW-1185">Reference proteome</keyword>
<evidence type="ECO:0000256" key="2">
    <source>
        <dbReference type="ARBA" id="ARBA00013262"/>
    </source>
</evidence>
<dbReference type="GO" id="GO:0008476">
    <property type="term" value="F:protein-tyrosine sulfotransferase activity"/>
    <property type="evidence" value="ECO:0007669"/>
    <property type="project" value="UniProtKB-EC"/>
</dbReference>
<evidence type="ECO:0000256" key="3">
    <source>
        <dbReference type="ARBA" id="ARBA00022679"/>
    </source>
</evidence>
<comment type="catalytic activity">
    <reaction evidence="4 5">
        <text>L-tyrosyl-[protein] + 3'-phosphoadenylyl sulfate = O-sulfo-L-tyrosine-[protein] + adenosine 3',5'-bisphosphate + H(+)</text>
        <dbReference type="Rhea" id="RHEA:16801"/>
        <dbReference type="Rhea" id="RHEA-COMP:10136"/>
        <dbReference type="Rhea" id="RHEA-COMP:11688"/>
        <dbReference type="ChEBI" id="CHEBI:15378"/>
        <dbReference type="ChEBI" id="CHEBI:46858"/>
        <dbReference type="ChEBI" id="CHEBI:58339"/>
        <dbReference type="ChEBI" id="CHEBI:58343"/>
        <dbReference type="ChEBI" id="CHEBI:65286"/>
        <dbReference type="EC" id="2.8.2.20"/>
    </reaction>
</comment>
<reference evidence="6 7" key="1">
    <citation type="submission" date="2019-10" db="EMBL/GenBank/DDBJ databases">
        <title>Assembly and Annotation for the nematode Trichostrongylus colubriformis.</title>
        <authorList>
            <person name="Martin J."/>
        </authorList>
    </citation>
    <scope>NUCLEOTIDE SEQUENCE [LARGE SCALE GENOMIC DNA]</scope>
    <source>
        <strain evidence="6">G859</strain>
        <tissue evidence="6">Whole worm</tissue>
    </source>
</reference>
<evidence type="ECO:0000256" key="1">
    <source>
        <dbReference type="ARBA" id="ARBA00009988"/>
    </source>
</evidence>
<evidence type="ECO:0000313" key="6">
    <source>
        <dbReference type="EMBL" id="KAK5967996.1"/>
    </source>
</evidence>
<comment type="caution">
    <text evidence="6">The sequence shown here is derived from an EMBL/GenBank/DDBJ whole genome shotgun (WGS) entry which is preliminary data.</text>
</comment>